<organism evidence="3 4">
    <name type="scientific">Saccharopolyspora gregorii</name>
    <dbReference type="NCBI Taxonomy" id="33914"/>
    <lineage>
        <taxon>Bacteria</taxon>
        <taxon>Bacillati</taxon>
        <taxon>Actinomycetota</taxon>
        <taxon>Actinomycetes</taxon>
        <taxon>Pseudonocardiales</taxon>
        <taxon>Pseudonocardiaceae</taxon>
        <taxon>Saccharopolyspora</taxon>
    </lineage>
</organism>
<gene>
    <name evidence="3" type="ORF">GCM10020366_66210</name>
</gene>
<dbReference type="SUPFAM" id="SSF56801">
    <property type="entry name" value="Acetyl-CoA synthetase-like"/>
    <property type="match status" value="1"/>
</dbReference>
<dbReference type="Gene3D" id="3.30.300.30">
    <property type="match status" value="1"/>
</dbReference>
<comment type="caution">
    <text evidence="3">The sequence shown here is derived from an EMBL/GenBank/DDBJ whole genome shotgun (WGS) entry which is preliminary data.</text>
</comment>
<proteinExistence type="inferred from homology"/>
<evidence type="ECO:0000313" key="3">
    <source>
        <dbReference type="EMBL" id="GAA3365613.1"/>
    </source>
</evidence>
<dbReference type="Pfam" id="PF00501">
    <property type="entry name" value="AMP-binding"/>
    <property type="match status" value="1"/>
</dbReference>
<feature type="domain" description="AMP-dependent synthetase/ligase" evidence="2">
    <location>
        <begin position="25"/>
        <end position="399"/>
    </location>
</feature>
<name>A0ABP6S1N9_9PSEU</name>
<sequence>MDGIVASALDGGADARGLVTGEPRAPRRRTWAEVHEQARCVAAALTGTVRPGAAVAVLAADPGLIAPAVQGGWLAGNSVTMLHQPTPRTDLARWAQDAVRVLGVIDAELVLLGSPFEPLADLLDSHRIRYRDLAGLVAHPEPLAEPVPVAEDATALLQLTSGSTAEPKAVRITHGNLAANTAAMVEAAHLDPAGDVAVSWLPLFHDMGLVGTLTVPMAIGMEAVQVTPTDFLAAPLLWPKLIGKYGGTVTAAPNFAYAIAARRMSRAEDGEFDLSGLRFALNGAEPVDVSAVRSFTAAGARFGLGDAAVVCAYGMAEATLAVTFAELDRPTRVDVVSAEALEVRGRAEPATGGGTRSFALLGRPLPGMEVQVVDDAGAELGERAVGRVRVRGAAVTPGYRTADGPVPAQDAAGWLDTGDDGYLVDGQVVICGRRKDVIIMGGRNVYPVDVERAATEVAGVRAGNAAAVRLDAGSRRERFAVVCESASAGDGAAEKALRKEITSSVVRAVGVRPAAVVVLPPGSLPKTPSGKLKRAATAELVPPAAAG</sequence>
<reference evidence="4" key="1">
    <citation type="journal article" date="2019" name="Int. J. Syst. Evol. Microbiol.">
        <title>The Global Catalogue of Microorganisms (GCM) 10K type strain sequencing project: providing services to taxonomists for standard genome sequencing and annotation.</title>
        <authorList>
            <consortium name="The Broad Institute Genomics Platform"/>
            <consortium name="The Broad Institute Genome Sequencing Center for Infectious Disease"/>
            <person name="Wu L."/>
            <person name="Ma J."/>
        </authorList>
    </citation>
    <scope>NUCLEOTIDE SEQUENCE [LARGE SCALE GENOMIC DNA]</scope>
    <source>
        <strain evidence="4">JCM 9687</strain>
    </source>
</reference>
<dbReference type="EMBL" id="BAAAYK010000038">
    <property type="protein sequence ID" value="GAA3365613.1"/>
    <property type="molecule type" value="Genomic_DNA"/>
</dbReference>
<dbReference type="InterPro" id="IPR045851">
    <property type="entry name" value="AMP-bd_C_sf"/>
</dbReference>
<keyword evidence="3" id="KW-0436">Ligase</keyword>
<dbReference type="Proteomes" id="UP001500483">
    <property type="component" value="Unassembled WGS sequence"/>
</dbReference>
<comment type="similarity">
    <text evidence="1">Belongs to the ATP-dependent AMP-binding enzyme family.</text>
</comment>
<evidence type="ECO:0000313" key="4">
    <source>
        <dbReference type="Proteomes" id="UP001500483"/>
    </source>
</evidence>
<accession>A0ABP6S1N9</accession>
<protein>
    <submittedName>
        <fullName evidence="3">Fatty acyl-AMP ligase</fullName>
    </submittedName>
</protein>
<dbReference type="GO" id="GO:0016874">
    <property type="term" value="F:ligase activity"/>
    <property type="evidence" value="ECO:0007669"/>
    <property type="project" value="UniProtKB-KW"/>
</dbReference>
<dbReference type="InterPro" id="IPR000873">
    <property type="entry name" value="AMP-dep_synth/lig_dom"/>
</dbReference>
<evidence type="ECO:0000256" key="1">
    <source>
        <dbReference type="ARBA" id="ARBA00006432"/>
    </source>
</evidence>
<dbReference type="PANTHER" id="PTHR22754:SF32">
    <property type="entry name" value="DISCO-INTERACTING PROTEIN 2"/>
    <property type="match status" value="1"/>
</dbReference>
<dbReference type="Gene3D" id="3.40.50.12780">
    <property type="entry name" value="N-terminal domain of ligase-like"/>
    <property type="match status" value="1"/>
</dbReference>
<keyword evidence="4" id="KW-1185">Reference proteome</keyword>
<dbReference type="NCBIfam" id="NF005850">
    <property type="entry name" value="PRK07768.1"/>
    <property type="match status" value="1"/>
</dbReference>
<evidence type="ECO:0000259" key="2">
    <source>
        <dbReference type="Pfam" id="PF00501"/>
    </source>
</evidence>
<dbReference type="InterPro" id="IPR042099">
    <property type="entry name" value="ANL_N_sf"/>
</dbReference>
<dbReference type="PANTHER" id="PTHR22754">
    <property type="entry name" value="DISCO-INTERACTING PROTEIN 2 DIP2 -RELATED"/>
    <property type="match status" value="1"/>
</dbReference>